<keyword evidence="1" id="KW-0812">Transmembrane</keyword>
<feature type="domain" description="Cell wall-active antibiotics response LiaF-like C-terminal" evidence="2">
    <location>
        <begin position="115"/>
        <end position="228"/>
    </location>
</feature>
<sequence>MKKIQFFILIESILFTLAFFDTLASETARTLLLIAVILILFWYITGRKGLNALLTTALSLIFLVFFLNIYFIIGVLLMVVYILVNFFSRYEKQYQYSQIVLGDQHIQSQHQKSQWFGHKDHSQDQYGFEDINIIRLFGNDVVDLDQTVLIGRDNVVVIRKTFGKSKIIIPIDVELSLSASSLYGRVYFLGDSHWDLRNESFSIATPDYSSANKRVKVVINSLYGDVEVVRV</sequence>
<feature type="domain" description="DUF7649" evidence="3">
    <location>
        <begin position="1"/>
        <end position="85"/>
    </location>
</feature>
<evidence type="ECO:0000259" key="2">
    <source>
        <dbReference type="Pfam" id="PF09922"/>
    </source>
</evidence>
<accession>A0A3R8SBN0</accession>
<protein>
    <submittedName>
        <fullName evidence="4">Uncharacterized protein</fullName>
    </submittedName>
</protein>
<keyword evidence="1" id="KW-1133">Transmembrane helix</keyword>
<feature type="transmembrane region" description="Helical" evidence="1">
    <location>
        <begin position="30"/>
        <end position="45"/>
    </location>
</feature>
<reference evidence="4 5" key="1">
    <citation type="submission" date="2018-11" db="EMBL/GenBank/DDBJ databases">
        <authorList>
            <person name="Stevens M.J."/>
            <person name="Cernela N."/>
            <person name="Spoerry Serrano N."/>
            <person name="Schmitt S."/>
            <person name="Schrenzel J."/>
            <person name="Stephan R."/>
        </authorList>
    </citation>
    <scope>NUCLEOTIDE SEQUENCE [LARGE SCALE GENOMIC DNA]</scope>
    <source>
        <strain evidence="4 5">PP422</strain>
    </source>
</reference>
<dbReference type="AlphaFoldDB" id="A0A3R8SBN0"/>
<dbReference type="Pfam" id="PF09922">
    <property type="entry name" value="LiaF-like_C"/>
    <property type="match status" value="1"/>
</dbReference>
<feature type="transmembrane region" description="Helical" evidence="1">
    <location>
        <begin position="57"/>
        <end position="84"/>
    </location>
</feature>
<dbReference type="PIRSF" id="PIRSF031509">
    <property type="entry name" value="Cell_wall_LiaF/YvqF"/>
    <property type="match status" value="1"/>
</dbReference>
<keyword evidence="1" id="KW-0472">Membrane</keyword>
<dbReference type="Proteomes" id="UP000274117">
    <property type="component" value="Unassembled WGS sequence"/>
</dbReference>
<evidence type="ECO:0000259" key="3">
    <source>
        <dbReference type="Pfam" id="PF24661"/>
    </source>
</evidence>
<dbReference type="GO" id="GO:0016020">
    <property type="term" value="C:membrane"/>
    <property type="evidence" value="ECO:0007669"/>
    <property type="project" value="InterPro"/>
</dbReference>
<feature type="transmembrane region" description="Helical" evidence="1">
    <location>
        <begin position="6"/>
        <end position="23"/>
    </location>
</feature>
<dbReference type="NCBIfam" id="NF040535">
    <property type="entry name" value="LiaF_C_term"/>
    <property type="match status" value="1"/>
</dbReference>
<evidence type="ECO:0000256" key="1">
    <source>
        <dbReference type="SAM" id="Phobius"/>
    </source>
</evidence>
<name>A0A3R8SBN0_STRSU</name>
<dbReference type="InterPro" id="IPR047793">
    <property type="entry name" value="LiaF_C"/>
</dbReference>
<reference evidence="4 5" key="2">
    <citation type="submission" date="2018-12" db="EMBL/GenBank/DDBJ databases">
        <title>Whole-genome sequences of fifteen clinical Streptococcus suis strains isolated from pigs between 2006 and 2018.</title>
        <authorList>
            <person name="Stevens M.J.A."/>
            <person name="Cernela N."/>
            <person name="Spoerry Serrano N."/>
            <person name="Schmitt S."/>
            <person name="Schrenzel J."/>
            <person name="Stephan R."/>
        </authorList>
    </citation>
    <scope>NUCLEOTIDE SEQUENCE [LARGE SCALE GENOMIC DNA]</scope>
    <source>
        <strain evidence="4 5">PP422</strain>
    </source>
</reference>
<dbReference type="InterPro" id="IPR024425">
    <property type="entry name" value="LiaF-like_C"/>
</dbReference>
<proteinExistence type="predicted"/>
<gene>
    <name evidence="4" type="ORF">EI998_00445</name>
</gene>
<dbReference type="EMBL" id="RSDO01000001">
    <property type="protein sequence ID" value="RRR55532.1"/>
    <property type="molecule type" value="Genomic_DNA"/>
</dbReference>
<organism evidence="4 5">
    <name type="scientific">Streptococcus suis</name>
    <dbReference type="NCBI Taxonomy" id="1307"/>
    <lineage>
        <taxon>Bacteria</taxon>
        <taxon>Bacillati</taxon>
        <taxon>Bacillota</taxon>
        <taxon>Bacilli</taxon>
        <taxon>Lactobacillales</taxon>
        <taxon>Streptococcaceae</taxon>
        <taxon>Streptococcus</taxon>
    </lineage>
</organism>
<evidence type="ECO:0000313" key="5">
    <source>
        <dbReference type="Proteomes" id="UP000274117"/>
    </source>
</evidence>
<dbReference type="InterPro" id="IPR056066">
    <property type="entry name" value="DUF7649"/>
</dbReference>
<dbReference type="InterPro" id="IPR016975">
    <property type="entry name" value="Cell_wall_LiaF"/>
</dbReference>
<comment type="caution">
    <text evidence="4">The sequence shown here is derived from an EMBL/GenBank/DDBJ whole genome shotgun (WGS) entry which is preliminary data.</text>
</comment>
<dbReference type="Pfam" id="PF24661">
    <property type="entry name" value="DUF7649"/>
    <property type="match status" value="1"/>
</dbReference>
<evidence type="ECO:0000313" key="4">
    <source>
        <dbReference type="EMBL" id="RRR55532.1"/>
    </source>
</evidence>